<feature type="coiled-coil region" evidence="1">
    <location>
        <begin position="251"/>
        <end position="314"/>
    </location>
</feature>
<evidence type="ECO:0000256" key="2">
    <source>
        <dbReference type="SAM" id="MobiDB-lite"/>
    </source>
</evidence>
<reference evidence="4" key="1">
    <citation type="journal article" date="2018" name="Nat. Microbiol.">
        <title>Leveraging single-cell genomics to expand the fungal tree of life.</title>
        <authorList>
            <person name="Ahrendt S.R."/>
            <person name="Quandt C.A."/>
            <person name="Ciobanu D."/>
            <person name="Clum A."/>
            <person name="Salamov A."/>
            <person name="Andreopoulos B."/>
            <person name="Cheng J.F."/>
            <person name="Woyke T."/>
            <person name="Pelin A."/>
            <person name="Henrissat B."/>
            <person name="Reynolds N.K."/>
            <person name="Benny G.L."/>
            <person name="Smith M.E."/>
            <person name="James T.Y."/>
            <person name="Grigoriev I.V."/>
        </authorList>
    </citation>
    <scope>NUCLEOTIDE SEQUENCE [LARGE SCALE GENOMIC DNA]</scope>
    <source>
        <strain evidence="4">RSA 468</strain>
    </source>
</reference>
<accession>A0A4Q0A2T2</accession>
<gene>
    <name evidence="3" type="ORF">BJ085DRAFT_41514</name>
</gene>
<proteinExistence type="predicted"/>
<organism evidence="3 4">
    <name type="scientific">Dimargaris cristalligena</name>
    <dbReference type="NCBI Taxonomy" id="215637"/>
    <lineage>
        <taxon>Eukaryota</taxon>
        <taxon>Fungi</taxon>
        <taxon>Fungi incertae sedis</taxon>
        <taxon>Zoopagomycota</taxon>
        <taxon>Kickxellomycotina</taxon>
        <taxon>Dimargaritomycetes</taxon>
        <taxon>Dimargaritales</taxon>
        <taxon>Dimargaritaceae</taxon>
        <taxon>Dimargaris</taxon>
    </lineage>
</organism>
<protein>
    <submittedName>
        <fullName evidence="3">Uncharacterized protein</fullName>
    </submittedName>
</protein>
<evidence type="ECO:0000313" key="4">
    <source>
        <dbReference type="Proteomes" id="UP000268162"/>
    </source>
</evidence>
<feature type="region of interest" description="Disordered" evidence="2">
    <location>
        <begin position="86"/>
        <end position="107"/>
    </location>
</feature>
<evidence type="ECO:0000313" key="3">
    <source>
        <dbReference type="EMBL" id="RKP40148.1"/>
    </source>
</evidence>
<dbReference type="Proteomes" id="UP000268162">
    <property type="component" value="Unassembled WGS sequence"/>
</dbReference>
<dbReference type="EMBL" id="ML002223">
    <property type="protein sequence ID" value="RKP40148.1"/>
    <property type="molecule type" value="Genomic_DNA"/>
</dbReference>
<feature type="region of interest" description="Disordered" evidence="2">
    <location>
        <begin position="1"/>
        <end position="61"/>
    </location>
</feature>
<feature type="compositionally biased region" description="Polar residues" evidence="2">
    <location>
        <begin position="96"/>
        <end position="105"/>
    </location>
</feature>
<keyword evidence="1" id="KW-0175">Coiled coil</keyword>
<sequence>MPPFSFKRLSGRTAAGRQPTTRPFSTLFRDPPAPGNSLRIRSELPPPENCNNNGLDNSDLAPRFLTTSIGSIPAPTPSESDFDFALDCDPGDAASETPSVTQPSEDSLVINIDPLLETAGPDCPSPAPTPGYPPVDISPPDQSDCNYPNIGDRNTPQPTPHPFLRMNTPGFDHQAMVVQLLRDWKNRDTEKDHLINSLHTQLNENHEKLQKATCQKERHEIAIKKVDNILQATFERCSENEKRPLLLLAHLEEYAREGRELAAKIAELQDQIDRLNQEELRLDLKDCQARELQFAQLQEDYNSLTQVLAGKNEEVVAARIDRFDSLQTKVMAGLDSQLEKFTETLQAILDQHLSNPSVELPSLQELGGGLGTLDRLHSRNIPVGGISRRLLHDAAGNSLPTFAVYHQHWTSRHDCHNEFPDQLNHTSPESVSTSPPDDPPARDKRGKAAGLSTLDRGTATTAKKPRDAADSHSSEAPKAAKRPRTYKVLPLALFLPDPY</sequence>
<feature type="compositionally biased region" description="Polar residues" evidence="2">
    <location>
        <begin position="423"/>
        <end position="435"/>
    </location>
</feature>
<feature type="compositionally biased region" description="Basic and acidic residues" evidence="2">
    <location>
        <begin position="464"/>
        <end position="475"/>
    </location>
</feature>
<dbReference type="AlphaFoldDB" id="A0A4Q0A2T2"/>
<feature type="region of interest" description="Disordered" evidence="2">
    <location>
        <begin position="416"/>
        <end position="487"/>
    </location>
</feature>
<evidence type="ECO:0000256" key="1">
    <source>
        <dbReference type="SAM" id="Coils"/>
    </source>
</evidence>
<name>A0A4Q0A2T2_9FUNG</name>
<keyword evidence="4" id="KW-1185">Reference proteome</keyword>